<proteinExistence type="predicted"/>
<evidence type="ECO:0000313" key="3">
    <source>
        <dbReference type="Proteomes" id="UP000235330"/>
    </source>
</evidence>
<dbReference type="Gene3D" id="1.25.10.10">
    <property type="entry name" value="Leucine-rich Repeat Variant"/>
    <property type="match status" value="1"/>
</dbReference>
<feature type="region of interest" description="Disordered" evidence="1">
    <location>
        <begin position="445"/>
        <end position="468"/>
    </location>
</feature>
<dbReference type="SUPFAM" id="SSF48371">
    <property type="entry name" value="ARM repeat"/>
    <property type="match status" value="1"/>
</dbReference>
<evidence type="ECO:0000256" key="1">
    <source>
        <dbReference type="SAM" id="MobiDB-lite"/>
    </source>
</evidence>
<dbReference type="EMBL" id="MCWU01000030">
    <property type="protein sequence ID" value="PMJ64698.1"/>
    <property type="molecule type" value="Genomic_DNA"/>
</dbReference>
<comment type="caution">
    <text evidence="2">The sequence shown here is derived from an EMBL/GenBank/DDBJ whole genome shotgun (WGS) entry which is preliminary data.</text>
</comment>
<sequence length="665" mass="76030">MSLDKLLNHVEHTFLTGDVSDQILAIQILSRFPHTKHLLLKGLDSNIIDVVITCLECLALDKNAPITSIIHCLNNWDDSEIKLAALNAIERNLGLEQSHELLIDLICDTRDYWEGDWNDGDDIRLNAARILDNHAQNLERNQALRLLPLLQNDPEPDLRSRLVSVLSRHSPALLKESGYLKHPTDFRLALKSTPDKISLYKAAQHQDLRCQQIAYQRLSEMNCREYLQLFLTGLSHSDSKIRQTSINTLARWEYQIGIKHLTNNELLSEIPIRTLSTLLSDDDKQHLINRWQDQQHSTQNLTAILRLISRLKETHKQAQLKYFMPVFYERFSSLDEGTQLDCLNILFSETTQRLSTAFVRQHLQSKISGNSVRQQLIGHLVVTPTSEHQAYLKELVVGLQEILVNSHVKKQEPSANDQLQGQHDLSDANIQPPVLSTLEALKRTAHPSLDRKQSPNKDQQPKKKASIEKQTNQALAIEHCRNKQWLIDLCVEQKLVTLSKTAFHALVTALYRNNINFIDIKTQQFSHLVSELITDVDCSNLSNIVDWLGEIWIEQHHLQRIESENLALQACLVRYITSEPQLLELLKHPYIGIQIAALEQLRQTGITAQERLINLILKEPILYPQFNHFEATTVYKVLSEKIQSSPSIALQAMHSFIGSPNNPTA</sequence>
<feature type="compositionally biased region" description="Basic and acidic residues" evidence="1">
    <location>
        <begin position="448"/>
        <end position="467"/>
    </location>
</feature>
<dbReference type="AlphaFoldDB" id="A0A2N7F9Y4"/>
<organism evidence="2 3">
    <name type="scientific">Vibrio splendidus</name>
    <dbReference type="NCBI Taxonomy" id="29497"/>
    <lineage>
        <taxon>Bacteria</taxon>
        <taxon>Pseudomonadati</taxon>
        <taxon>Pseudomonadota</taxon>
        <taxon>Gammaproteobacteria</taxon>
        <taxon>Vibrionales</taxon>
        <taxon>Vibrionaceae</taxon>
        <taxon>Vibrio</taxon>
    </lineage>
</organism>
<evidence type="ECO:0000313" key="2">
    <source>
        <dbReference type="EMBL" id="PMJ64698.1"/>
    </source>
</evidence>
<reference evidence="3" key="1">
    <citation type="submission" date="2016-07" db="EMBL/GenBank/DDBJ databases">
        <title>Nontailed viruses are major unrecognized killers of bacteria in the ocean.</title>
        <authorList>
            <person name="Kauffman K."/>
            <person name="Hussain F."/>
            <person name="Yang J."/>
            <person name="Arevalo P."/>
            <person name="Brown J."/>
            <person name="Cutler M."/>
            <person name="Kelly L."/>
            <person name="Polz M.F."/>
        </authorList>
    </citation>
    <scope>NUCLEOTIDE SEQUENCE [LARGE SCALE GENOMIC DNA]</scope>
    <source>
        <strain evidence="3">10N.261.55.E11</strain>
    </source>
</reference>
<name>A0A2N7F9Y4_VIBSP</name>
<dbReference type="InterPro" id="IPR016024">
    <property type="entry name" value="ARM-type_fold"/>
</dbReference>
<dbReference type="Proteomes" id="UP000235330">
    <property type="component" value="Unassembled WGS sequence"/>
</dbReference>
<protein>
    <recommendedName>
        <fullName evidence="4">HEAT repeat domain-containing protein</fullName>
    </recommendedName>
</protein>
<evidence type="ECO:0008006" key="4">
    <source>
        <dbReference type="Google" id="ProtNLM"/>
    </source>
</evidence>
<dbReference type="InterPro" id="IPR011989">
    <property type="entry name" value="ARM-like"/>
</dbReference>
<gene>
    <name evidence="2" type="ORF">BCU17_21165</name>
</gene>
<dbReference type="RefSeq" id="WP_102516682.1">
    <property type="nucleotide sequence ID" value="NZ_CAWNSM010000030.1"/>
</dbReference>
<accession>A0A2N7F9Y4</accession>